<accession>A0A0F9W8Z3</accession>
<sequence>MGLESGNFVNDLNASNPVGGTDDINQGDDHLRLVKTVLRNTFIGFTRAFHFPAAGSAKAGAYAVLLTDQNALIRGDTTSGGFTITLPLGSVVFTGYEVTVMKSDSSANVLTVDGAGSETIAGSTTRPLIAQYSSETYRWEGSEWKIVAEYNPLTGNGTSIASASTITIGLDGQIFTITGTDTIATMTVAAGRFFILVFASTAELTNSSSLLLPGGADITAAAGDVAYCFATAADTVKVFPYVPADGAAVVDDDTAATGTVIQVLNSSVNAVSTGTTILPNDDTIPQNTEGDEYITLAITPGATDNNLLISVVLYCALSITGDAVVALFQDSTAGALAAAGHRQASDPVLLVLDYFMAAGTTSETTFKVRAGPAASATFTLNGALGVRDFGGVAVSSITITEIKG</sequence>
<protein>
    <submittedName>
        <fullName evidence="1">Uncharacterized protein</fullName>
    </submittedName>
</protein>
<comment type="caution">
    <text evidence="1">The sequence shown here is derived from an EMBL/GenBank/DDBJ whole genome shotgun (WGS) entry which is preliminary data.</text>
</comment>
<dbReference type="EMBL" id="LAZR01000324">
    <property type="protein sequence ID" value="KKN74543.1"/>
    <property type="molecule type" value="Genomic_DNA"/>
</dbReference>
<proteinExistence type="predicted"/>
<dbReference type="AlphaFoldDB" id="A0A0F9W8Z3"/>
<reference evidence="1" key="1">
    <citation type="journal article" date="2015" name="Nature">
        <title>Complex archaea that bridge the gap between prokaryotes and eukaryotes.</title>
        <authorList>
            <person name="Spang A."/>
            <person name="Saw J.H."/>
            <person name="Jorgensen S.L."/>
            <person name="Zaremba-Niedzwiedzka K."/>
            <person name="Martijn J."/>
            <person name="Lind A.E."/>
            <person name="van Eijk R."/>
            <person name="Schleper C."/>
            <person name="Guy L."/>
            <person name="Ettema T.J."/>
        </authorList>
    </citation>
    <scope>NUCLEOTIDE SEQUENCE</scope>
</reference>
<organism evidence="1">
    <name type="scientific">marine sediment metagenome</name>
    <dbReference type="NCBI Taxonomy" id="412755"/>
    <lineage>
        <taxon>unclassified sequences</taxon>
        <taxon>metagenomes</taxon>
        <taxon>ecological metagenomes</taxon>
    </lineage>
</organism>
<evidence type="ECO:0000313" key="1">
    <source>
        <dbReference type="EMBL" id="KKN74543.1"/>
    </source>
</evidence>
<gene>
    <name evidence="1" type="ORF">LCGC14_0389600</name>
</gene>
<name>A0A0F9W8Z3_9ZZZZ</name>
<dbReference type="Gene3D" id="2.60.120.1340">
    <property type="match status" value="1"/>
</dbReference>